<feature type="transmembrane region" description="Helical" evidence="1">
    <location>
        <begin position="68"/>
        <end position="88"/>
    </location>
</feature>
<feature type="transmembrane region" description="Helical" evidence="1">
    <location>
        <begin position="100"/>
        <end position="118"/>
    </location>
</feature>
<organism evidence="2 3">
    <name type="scientific">Nocardioides baekrokdamisoli</name>
    <dbReference type="NCBI Taxonomy" id="1804624"/>
    <lineage>
        <taxon>Bacteria</taxon>
        <taxon>Bacillati</taxon>
        <taxon>Actinomycetota</taxon>
        <taxon>Actinomycetes</taxon>
        <taxon>Propionibacteriales</taxon>
        <taxon>Nocardioidaceae</taxon>
        <taxon>Nocardioides</taxon>
    </lineage>
</organism>
<evidence type="ECO:0000313" key="3">
    <source>
        <dbReference type="Proteomes" id="UP000271573"/>
    </source>
</evidence>
<gene>
    <name evidence="2" type="ORF">Back2_03620</name>
</gene>
<dbReference type="Proteomes" id="UP000271573">
    <property type="component" value="Chromosome"/>
</dbReference>
<dbReference type="OrthoDB" id="6717392at2"/>
<dbReference type="KEGG" id="nbe:Back2_03620"/>
<dbReference type="RefSeq" id="WP_125566220.1">
    <property type="nucleotide sequence ID" value="NZ_AP019307.1"/>
</dbReference>
<dbReference type="AlphaFoldDB" id="A0A3G9IJ34"/>
<evidence type="ECO:0008006" key="4">
    <source>
        <dbReference type="Google" id="ProtNLM"/>
    </source>
</evidence>
<keyword evidence="1" id="KW-0472">Membrane</keyword>
<feature type="transmembrane region" description="Helical" evidence="1">
    <location>
        <begin position="139"/>
        <end position="159"/>
    </location>
</feature>
<sequence length="310" mass="34673">MSASRTSGTPSAPFTHAAEAAADFAHEVAGRVGPRTTQATDKASAAVMEAAVTADEVWAKLSGNRRTATNFVLVALCWLALIPNAWLIVHVPHHHTLRQAVYGADLAISVLLGLAILWRWLRFRIGRRYLRARLWEIPALFPFIVPVVGHWQIVLWLVLACRIARVVDRTDSYFGDKIMAALIEHFSAPIVDAIKKPITIAVMDEVIDVLRVGTYALNVRDALDENHAQIEQMIRDLVNNDPTTKKLRYVPFHDEILTMISDTALRIFNGALEDPRTTEIIEDAIRNSAEQIRYALHHGVRAEAFRPRGD</sequence>
<reference evidence="2 3" key="1">
    <citation type="submission" date="2018-11" db="EMBL/GenBank/DDBJ databases">
        <title>Complete genome sequence of Nocardioides baekrokdamisoli strain KCTC 39748.</title>
        <authorList>
            <person name="Kang S.W."/>
            <person name="Lee K.C."/>
            <person name="Kim K.K."/>
            <person name="Kim J.S."/>
            <person name="Kim D.S."/>
            <person name="Ko S.H."/>
            <person name="Yang S.H."/>
            <person name="Shin Y.K."/>
            <person name="Lee J.S."/>
        </authorList>
    </citation>
    <scope>NUCLEOTIDE SEQUENCE [LARGE SCALE GENOMIC DNA]</scope>
    <source>
        <strain evidence="2 3">KCTC 39748</strain>
    </source>
</reference>
<protein>
    <recommendedName>
        <fullName evidence="4">Ion transporter</fullName>
    </recommendedName>
</protein>
<evidence type="ECO:0000256" key="1">
    <source>
        <dbReference type="SAM" id="Phobius"/>
    </source>
</evidence>
<keyword evidence="3" id="KW-1185">Reference proteome</keyword>
<keyword evidence="1" id="KW-0812">Transmembrane</keyword>
<dbReference type="EMBL" id="AP019307">
    <property type="protein sequence ID" value="BBH16075.1"/>
    <property type="molecule type" value="Genomic_DNA"/>
</dbReference>
<accession>A0A3G9IJ34</accession>
<evidence type="ECO:0000313" key="2">
    <source>
        <dbReference type="EMBL" id="BBH16075.1"/>
    </source>
</evidence>
<proteinExistence type="predicted"/>
<name>A0A3G9IJ34_9ACTN</name>
<keyword evidence="1" id="KW-1133">Transmembrane helix</keyword>